<dbReference type="PANTHER" id="PTHR33741">
    <property type="entry name" value="TRANSMEMBRANE PROTEIN DDB_G0269096-RELATED"/>
    <property type="match status" value="1"/>
</dbReference>
<proteinExistence type="predicted"/>
<organism evidence="3 4">
    <name type="scientific">Amphritea opalescens</name>
    <dbReference type="NCBI Taxonomy" id="2490544"/>
    <lineage>
        <taxon>Bacteria</taxon>
        <taxon>Pseudomonadati</taxon>
        <taxon>Pseudomonadota</taxon>
        <taxon>Gammaproteobacteria</taxon>
        <taxon>Oceanospirillales</taxon>
        <taxon>Oceanospirillaceae</taxon>
        <taxon>Amphritea</taxon>
    </lineage>
</organism>
<comment type="caution">
    <text evidence="3">The sequence shown here is derived from an EMBL/GenBank/DDBJ whole genome shotgun (WGS) entry which is preliminary data.</text>
</comment>
<evidence type="ECO:0000256" key="1">
    <source>
        <dbReference type="SAM" id="Phobius"/>
    </source>
</evidence>
<name>A0A430KRN1_9GAMM</name>
<evidence type="ECO:0000313" key="4">
    <source>
        <dbReference type="Proteomes" id="UP000283087"/>
    </source>
</evidence>
<keyword evidence="1" id="KW-1133">Transmembrane helix</keyword>
<dbReference type="PANTHER" id="PTHR33741:SF5">
    <property type="entry name" value="TRANSMEMBRANE PROTEIN DDB_G0269096-RELATED"/>
    <property type="match status" value="1"/>
</dbReference>
<keyword evidence="1" id="KW-0812">Transmembrane</keyword>
<protein>
    <submittedName>
        <fullName evidence="3">HPP family protein</fullName>
    </submittedName>
</protein>
<dbReference type="EMBL" id="RQXW01000006">
    <property type="protein sequence ID" value="RTE66169.1"/>
    <property type="molecule type" value="Genomic_DNA"/>
</dbReference>
<feature type="transmembrane region" description="Helical" evidence="1">
    <location>
        <begin position="52"/>
        <end position="71"/>
    </location>
</feature>
<sequence>MKNYFARMKTKGHCPPRKPLKKIVWSWVGAFMGILIISIMGREMHQLGMDNLLLIGSFGASAVLIYGAPLAEFSQPRNIVGGHVVSALVGVTVYLLLGEQSLFAAPLAVSLAIVAMHFTRTLHPPGGATALIAIIGGDSIHAMGYLYVVSPILSGAMVMLLVALLVNNMSRNPGRHYPVYWL</sequence>
<dbReference type="InterPro" id="IPR007065">
    <property type="entry name" value="HPP"/>
</dbReference>
<feature type="transmembrane region" description="Helical" evidence="1">
    <location>
        <begin position="144"/>
        <end position="166"/>
    </location>
</feature>
<gene>
    <name evidence="3" type="ORF">EH243_08605</name>
</gene>
<feature type="domain" description="HPP transmembrane region" evidence="2">
    <location>
        <begin position="16"/>
        <end position="178"/>
    </location>
</feature>
<feature type="transmembrane region" description="Helical" evidence="1">
    <location>
        <begin position="20"/>
        <end position="40"/>
    </location>
</feature>
<reference evidence="3 4" key="1">
    <citation type="submission" date="2018-11" db="EMBL/GenBank/DDBJ databases">
        <title>The draft genome sequence of Amphritea opalescens ANRC-JH13T.</title>
        <authorList>
            <person name="Fang Z."/>
            <person name="Zhang Y."/>
            <person name="Han X."/>
        </authorList>
    </citation>
    <scope>NUCLEOTIDE SEQUENCE [LARGE SCALE GENOMIC DNA]</scope>
    <source>
        <strain evidence="3 4">ANRC-JH13</strain>
    </source>
</reference>
<dbReference type="InterPro" id="IPR058581">
    <property type="entry name" value="TM_HPP"/>
</dbReference>
<dbReference type="OrthoDB" id="9811720at2"/>
<evidence type="ECO:0000313" key="3">
    <source>
        <dbReference type="EMBL" id="RTE66169.1"/>
    </source>
</evidence>
<accession>A0A430KRN1</accession>
<dbReference type="Proteomes" id="UP000283087">
    <property type="component" value="Unassembled WGS sequence"/>
</dbReference>
<evidence type="ECO:0000259" key="2">
    <source>
        <dbReference type="Pfam" id="PF04982"/>
    </source>
</evidence>
<feature type="transmembrane region" description="Helical" evidence="1">
    <location>
        <begin position="78"/>
        <end position="97"/>
    </location>
</feature>
<keyword evidence="1" id="KW-0472">Membrane</keyword>
<dbReference type="AlphaFoldDB" id="A0A430KRN1"/>
<keyword evidence="4" id="KW-1185">Reference proteome</keyword>
<dbReference type="Pfam" id="PF04982">
    <property type="entry name" value="TM_HPP"/>
    <property type="match status" value="1"/>
</dbReference>
<dbReference type="RefSeq" id="WP_126158242.1">
    <property type="nucleotide sequence ID" value="NZ_RQXW01000006.1"/>
</dbReference>